<accession>A0A0S6U9K5</accession>
<dbReference type="PANTHER" id="PTHR33376:SF2">
    <property type="entry name" value="DICARBOXYLATE-BINDING PERIPLASMIC PROTEIN"/>
    <property type="match status" value="1"/>
</dbReference>
<protein>
    <submittedName>
        <fullName evidence="2">TRAP-type C4-dicarboxylate transport system, periplasmic component</fullName>
    </submittedName>
</protein>
<dbReference type="InterPro" id="IPR018389">
    <property type="entry name" value="DctP_fam"/>
</dbReference>
<sequence length="345" mass="38210">MRLSRGYLFLTKLSVFALSAVLIIGLVSCGGKTKSAATGGNGEKIVLRLAEAQPDNYPDTIAEKAFAQMVKERTNGRIEIQVYAGGQLGDEKTTIEQAQVGAIDIGRANSGPMTQVEKKFGIFSFPFLFKDRDHLWRVLDGEVGNQLLKSLEAHNMVGLAFYDTGARNFYTTKPVRTLADLKGMKIRVMQNDILVKAFNLLGASATPLSAAEVYSALQTGVIDGGENNFSTYVSDGHYEVAKYYTLSGHLRIPQVLFMSKASWDKLSPEDQQIIKQAAKDSEKVQIQEYDKFEKMSEDKVKAKGNQIIALPDQELQAFRDKEQPLYDEYKAEFGDFFTKIAAAAK</sequence>
<dbReference type="AlphaFoldDB" id="A0A0S6U9K5"/>
<dbReference type="Pfam" id="PF03480">
    <property type="entry name" value="DctP"/>
    <property type="match status" value="1"/>
</dbReference>
<evidence type="ECO:0000256" key="1">
    <source>
        <dbReference type="ARBA" id="ARBA00022729"/>
    </source>
</evidence>
<dbReference type="PROSITE" id="PS51257">
    <property type="entry name" value="PROKAR_LIPOPROTEIN"/>
    <property type="match status" value="1"/>
</dbReference>
<dbReference type="GO" id="GO:0030288">
    <property type="term" value="C:outer membrane-bounded periplasmic space"/>
    <property type="evidence" value="ECO:0007669"/>
    <property type="project" value="InterPro"/>
</dbReference>
<organism evidence="2">
    <name type="scientific">Moorella thermoacetica Y72</name>
    <dbReference type="NCBI Taxonomy" id="1325331"/>
    <lineage>
        <taxon>Bacteria</taxon>
        <taxon>Bacillati</taxon>
        <taxon>Bacillota</taxon>
        <taxon>Clostridia</taxon>
        <taxon>Neomoorellales</taxon>
        <taxon>Neomoorellaceae</taxon>
        <taxon>Neomoorella</taxon>
    </lineage>
</organism>
<keyword evidence="1" id="KW-0732">Signal</keyword>
<dbReference type="NCBIfam" id="NF037995">
    <property type="entry name" value="TRAP_S1"/>
    <property type="match status" value="1"/>
</dbReference>
<dbReference type="NCBIfam" id="TIGR00787">
    <property type="entry name" value="dctP"/>
    <property type="match status" value="1"/>
</dbReference>
<dbReference type="GO" id="GO:0055085">
    <property type="term" value="P:transmembrane transport"/>
    <property type="evidence" value="ECO:0007669"/>
    <property type="project" value="InterPro"/>
</dbReference>
<gene>
    <name evidence="2" type="ORF">MTY_0189</name>
</gene>
<dbReference type="GO" id="GO:0030246">
    <property type="term" value="F:carbohydrate binding"/>
    <property type="evidence" value="ECO:0007669"/>
    <property type="project" value="TreeGrafter"/>
</dbReference>
<dbReference type="Proteomes" id="UP000063718">
    <property type="component" value="Unassembled WGS sequence"/>
</dbReference>
<dbReference type="RefSeq" id="WP_025773032.1">
    <property type="nucleotide sequence ID" value="NZ_DF238840.1"/>
</dbReference>
<reference evidence="2" key="1">
    <citation type="journal article" date="2014" name="Gene">
        <title>Genome-guided analysis of transformation efficiency and carbon dioxide assimilation by Moorella thermoacetica Y72.</title>
        <authorList>
            <person name="Tsukahara K."/>
            <person name="Kita A."/>
            <person name="Nakashimada Y."/>
            <person name="Hoshino T."/>
            <person name="Murakami K."/>
        </authorList>
    </citation>
    <scope>NUCLEOTIDE SEQUENCE [LARGE SCALE GENOMIC DNA]</scope>
    <source>
        <strain evidence="2">Y72</strain>
    </source>
</reference>
<dbReference type="PANTHER" id="PTHR33376">
    <property type="match status" value="1"/>
</dbReference>
<evidence type="ECO:0000313" key="2">
    <source>
        <dbReference type="EMBL" id="GAF24861.1"/>
    </source>
</evidence>
<dbReference type="InterPro" id="IPR004682">
    <property type="entry name" value="TRAP_DctP"/>
</dbReference>
<proteinExistence type="predicted"/>
<dbReference type="InterPro" id="IPR038404">
    <property type="entry name" value="TRAP_DctP_sf"/>
</dbReference>
<dbReference type="CDD" id="cd13671">
    <property type="entry name" value="PBP2_TRAP_SBP_like_3"/>
    <property type="match status" value="1"/>
</dbReference>
<dbReference type="EMBL" id="DF238840">
    <property type="protein sequence ID" value="GAF24861.1"/>
    <property type="molecule type" value="Genomic_DNA"/>
</dbReference>
<name>A0A0S6U9K5_NEOTH</name>
<dbReference type="Gene3D" id="3.40.190.170">
    <property type="entry name" value="Bacterial extracellular solute-binding protein, family 7"/>
    <property type="match status" value="1"/>
</dbReference>
<dbReference type="PIRSF" id="PIRSF006470">
    <property type="entry name" value="DctB"/>
    <property type="match status" value="1"/>
</dbReference>